<reference evidence="1" key="1">
    <citation type="submission" date="2025-08" db="UniProtKB">
        <authorList>
            <consortium name="Ensembl"/>
        </authorList>
    </citation>
    <scope>IDENTIFICATION</scope>
</reference>
<reference evidence="1" key="2">
    <citation type="submission" date="2025-09" db="UniProtKB">
        <authorList>
            <consortium name="Ensembl"/>
        </authorList>
    </citation>
    <scope>IDENTIFICATION</scope>
</reference>
<sequence length="54" mass="5751">MSSLPPLQHIMQPGQISIMTRLARSRTASLTSAGSVDGSRNRACTDICSSPSQF</sequence>
<name>A0A671SU19_9TELE</name>
<accession>A0A671SU19</accession>
<evidence type="ECO:0000313" key="2">
    <source>
        <dbReference type="Proteomes" id="UP000472260"/>
    </source>
</evidence>
<dbReference type="AlphaFoldDB" id="A0A671SU19"/>
<dbReference type="Ensembl" id="ENSSANT00000106903.1">
    <property type="protein sequence ID" value="ENSSANP00000100702.1"/>
    <property type="gene ID" value="ENSSANG00000049505.1"/>
</dbReference>
<dbReference type="Proteomes" id="UP000472260">
    <property type="component" value="Unassembled WGS sequence"/>
</dbReference>
<keyword evidence="2" id="KW-1185">Reference proteome</keyword>
<organism evidence="1 2">
    <name type="scientific">Sinocyclocheilus anshuiensis</name>
    <dbReference type="NCBI Taxonomy" id="1608454"/>
    <lineage>
        <taxon>Eukaryota</taxon>
        <taxon>Metazoa</taxon>
        <taxon>Chordata</taxon>
        <taxon>Craniata</taxon>
        <taxon>Vertebrata</taxon>
        <taxon>Euteleostomi</taxon>
        <taxon>Actinopterygii</taxon>
        <taxon>Neopterygii</taxon>
        <taxon>Teleostei</taxon>
        <taxon>Ostariophysi</taxon>
        <taxon>Cypriniformes</taxon>
        <taxon>Cyprinidae</taxon>
        <taxon>Cyprininae</taxon>
        <taxon>Sinocyclocheilus</taxon>
    </lineage>
</organism>
<protein>
    <submittedName>
        <fullName evidence="1">Uncharacterized protein</fullName>
    </submittedName>
</protein>
<evidence type="ECO:0000313" key="1">
    <source>
        <dbReference type="Ensembl" id="ENSSANP00000100702.1"/>
    </source>
</evidence>
<proteinExistence type="predicted"/>